<keyword evidence="7 19" id="KW-0812">Transmembrane</keyword>
<dbReference type="Pfam" id="PF00072">
    <property type="entry name" value="Response_reg"/>
    <property type="match status" value="2"/>
</dbReference>
<feature type="transmembrane region" description="Helical" evidence="19">
    <location>
        <begin position="302"/>
        <end position="322"/>
    </location>
</feature>
<dbReference type="PROSITE" id="PS50112">
    <property type="entry name" value="PAS"/>
    <property type="match status" value="1"/>
</dbReference>
<dbReference type="PANTHER" id="PTHR45339">
    <property type="entry name" value="HYBRID SIGNAL TRANSDUCTION HISTIDINE KINASE J"/>
    <property type="match status" value="1"/>
</dbReference>
<dbReference type="CDD" id="cd00082">
    <property type="entry name" value="HisKA"/>
    <property type="match status" value="1"/>
</dbReference>
<dbReference type="FunFam" id="3.30.565.10:FF:000010">
    <property type="entry name" value="Sensor histidine kinase RcsC"/>
    <property type="match status" value="1"/>
</dbReference>
<comment type="subunit">
    <text evidence="14">At low DSF concentrations, interacts with RpfF.</text>
</comment>
<evidence type="ECO:0000256" key="14">
    <source>
        <dbReference type="ARBA" id="ARBA00064003"/>
    </source>
</evidence>
<evidence type="ECO:0000256" key="1">
    <source>
        <dbReference type="ARBA" id="ARBA00000085"/>
    </source>
</evidence>
<evidence type="ECO:0000256" key="16">
    <source>
        <dbReference type="PROSITE-ProRule" id="PRU00110"/>
    </source>
</evidence>
<dbReference type="CDD" id="cd16922">
    <property type="entry name" value="HATPase_EvgS-ArcB-TorS-like"/>
    <property type="match status" value="1"/>
</dbReference>
<feature type="domain" description="Response regulatory" evidence="21">
    <location>
        <begin position="741"/>
        <end position="859"/>
    </location>
</feature>
<dbReference type="SUPFAM" id="SSF47226">
    <property type="entry name" value="Histidine-containing phosphotransfer domain, HPT domain"/>
    <property type="match status" value="1"/>
</dbReference>
<dbReference type="PROSITE" id="PS50894">
    <property type="entry name" value="HPT"/>
    <property type="match status" value="1"/>
</dbReference>
<dbReference type="InterPro" id="IPR001610">
    <property type="entry name" value="PAC"/>
</dbReference>
<keyword evidence="13 19" id="KW-0472">Membrane</keyword>
<evidence type="ECO:0000259" key="23">
    <source>
        <dbReference type="PROSITE" id="PS50113"/>
    </source>
</evidence>
<evidence type="ECO:0000256" key="4">
    <source>
        <dbReference type="ARBA" id="ARBA00022475"/>
    </source>
</evidence>
<dbReference type="EMBL" id="AP023086">
    <property type="protein sequence ID" value="BCD97779.1"/>
    <property type="molecule type" value="Genomic_DNA"/>
</dbReference>
<evidence type="ECO:0000256" key="2">
    <source>
        <dbReference type="ARBA" id="ARBA00004651"/>
    </source>
</evidence>
<dbReference type="Pfam" id="PF02518">
    <property type="entry name" value="HATPase_c"/>
    <property type="match status" value="1"/>
</dbReference>
<keyword evidence="6" id="KW-0808">Transferase</keyword>
<dbReference type="Gene3D" id="1.10.287.130">
    <property type="match status" value="1"/>
</dbReference>
<comment type="catalytic activity">
    <reaction evidence="1">
        <text>ATP + protein L-histidine = ADP + protein N-phospho-L-histidine.</text>
        <dbReference type="EC" id="2.7.13.3"/>
    </reaction>
</comment>
<dbReference type="SMART" id="SM00387">
    <property type="entry name" value="HATPase_c"/>
    <property type="match status" value="1"/>
</dbReference>
<dbReference type="PRINTS" id="PR00344">
    <property type="entry name" value="BCTRLSENSOR"/>
</dbReference>
<dbReference type="InterPro" id="IPR036641">
    <property type="entry name" value="HPT_dom_sf"/>
</dbReference>
<dbReference type="InterPro" id="IPR001789">
    <property type="entry name" value="Sig_transdc_resp-reg_receiver"/>
</dbReference>
<keyword evidence="11 19" id="KW-1133">Transmembrane helix</keyword>
<evidence type="ECO:0000256" key="11">
    <source>
        <dbReference type="ARBA" id="ARBA00022989"/>
    </source>
</evidence>
<dbReference type="InterPro" id="IPR003661">
    <property type="entry name" value="HisK_dim/P_dom"/>
</dbReference>
<evidence type="ECO:0000256" key="13">
    <source>
        <dbReference type="ARBA" id="ARBA00023136"/>
    </source>
</evidence>
<feature type="domain" description="PAC" evidence="23">
    <location>
        <begin position="419"/>
        <end position="472"/>
    </location>
</feature>
<evidence type="ECO:0000256" key="9">
    <source>
        <dbReference type="ARBA" id="ARBA00022777"/>
    </source>
</evidence>
<dbReference type="InterPro" id="IPR008207">
    <property type="entry name" value="Sig_transdc_His_kin_Hpt_dom"/>
</dbReference>
<dbReference type="SUPFAM" id="SSF55785">
    <property type="entry name" value="PYP-like sensor domain (PAS domain)"/>
    <property type="match status" value="1"/>
</dbReference>
<dbReference type="GO" id="GO:0000155">
    <property type="term" value="F:phosphorelay sensor kinase activity"/>
    <property type="evidence" value="ECO:0007669"/>
    <property type="project" value="InterPro"/>
</dbReference>
<dbReference type="InterPro" id="IPR000700">
    <property type="entry name" value="PAS-assoc_C"/>
</dbReference>
<comment type="subcellular location">
    <subcellularLocation>
        <location evidence="2">Cell membrane</location>
        <topology evidence="2">Multi-pass membrane protein</topology>
    </subcellularLocation>
</comment>
<dbReference type="GO" id="GO:0005886">
    <property type="term" value="C:plasma membrane"/>
    <property type="evidence" value="ECO:0007669"/>
    <property type="project" value="UniProtKB-SubCell"/>
</dbReference>
<keyword evidence="27" id="KW-1185">Reference proteome</keyword>
<comment type="caution">
    <text evidence="17">Lacks conserved residue(s) required for the propagation of feature annotation.</text>
</comment>
<feature type="domain" description="HPt" evidence="25">
    <location>
        <begin position="1081"/>
        <end position="1174"/>
    </location>
</feature>
<dbReference type="Pfam" id="PF03924">
    <property type="entry name" value="CHASE"/>
    <property type="match status" value="1"/>
</dbReference>
<dbReference type="Gene3D" id="3.30.450.20">
    <property type="entry name" value="PAS domain"/>
    <property type="match status" value="1"/>
</dbReference>
<evidence type="ECO:0000313" key="27">
    <source>
        <dbReference type="Proteomes" id="UP001320119"/>
    </source>
</evidence>
<dbReference type="SMART" id="SM00448">
    <property type="entry name" value="REC"/>
    <property type="match status" value="2"/>
</dbReference>
<feature type="domain" description="CHASE" evidence="24">
    <location>
        <begin position="149"/>
        <end position="242"/>
    </location>
</feature>
<feature type="transmembrane region" description="Helical" evidence="19">
    <location>
        <begin position="56"/>
        <end position="76"/>
    </location>
</feature>
<evidence type="ECO:0000259" key="20">
    <source>
        <dbReference type="PROSITE" id="PS50109"/>
    </source>
</evidence>
<dbReference type="CDD" id="cd00130">
    <property type="entry name" value="PAS"/>
    <property type="match status" value="1"/>
</dbReference>
<dbReference type="Gene3D" id="3.30.565.10">
    <property type="entry name" value="Histidine kinase-like ATPase, C-terminal domain"/>
    <property type="match status" value="1"/>
</dbReference>
<dbReference type="InterPro" id="IPR000014">
    <property type="entry name" value="PAS"/>
</dbReference>
<keyword evidence="4" id="KW-1003">Cell membrane</keyword>
<evidence type="ECO:0000256" key="17">
    <source>
        <dbReference type="PROSITE-ProRule" id="PRU00169"/>
    </source>
</evidence>
<sequence>MVKIAIVKEGISEAKSLLQDTYRACMHLHVSSNGRGQHLVMSRLINRSAPIINQPILPLLVGMVACTLSLLLYSLVSEQSSKEQEKLLNYYAQGLSNDIYKDLHQRARALQRLTYRWPIHNGLSQEEFEADALNMVNDEPGYHAIEWVDSNLVVRWAVPLEGNRSILGLNLSEEPERKASLEKAYKHAITTMTPPIALAQGGTGVLMYFPILTNNDFEGFIVAVFKTQTWLQSVIEESIEELQLKKFNIHISLANQSIYGDEAAINEGLTAKTSRHIYNHELIIALSTQTQSIDASANRMPIMLLATGLVFSLLLAGIAYLLQRTSLHVVRIKKSKSELQKEKQRLASIIQGINAGTWEWNLQTGEAIVNETWAQLIGYTLEELQPITIKTWEDLIHPEDYPISSEKLVAHISGQTPLYDVEIRMRHKNGDWVWIQDTGQVITRSKDGRALMMYGTHTDITASKKTAYELLMTNQELQKTLTKANTMATEAAIANKAKSEFLASMSHEIRTPMNGIIGMLSLLMREQLNQKQDHFATLALNSAKSLLTLINDILDFSKIEAGKMELESISFDIHKFFAETTAPLALRAQEKGLELVVDYSSIPSCKVIGDPGRLRQVIINLVGNAIKFTETGFIKICPILTLEGDTAELKCSVIDTGIGIPNNKLSSLFESFTQVDTSTTRKYGGTGLGLAICLKLCHLMSGRIVVSSEIDQGSNFTFYAQLKSSEEKVQGLPWLDLSAHNILVVDGCAPQRKQIISILHSWRAKTYEAENSESALKILNAQRGSIDFAIINNQLPYNTGTQLSLQIAQMPDHQKQLRILLTGQGDRATHQDFANLGFHASLTKPISPSDLFNTLMQLLTGNNSNEGLIAISNKKTSESSSRITEQTCRVLLVEDNPINQEVAQGLLQDLGLTVTLANNGNEAIRALATAPADIPPFEAILMDCQMPVMDGYEATRQIRDNAAGKKYQNVPIIAMTANAMTGDREKCLQSGMNDYISKPIDPDTLEEVLRANLNLEAVSAPQALPSQAQPSQAAELQSSASENLPEPPTPQAPSTEEKAETSSEEEPVWDKEAILKRVKHRNDRLMQLITMFMEDMPQKIAEVKEAVAKENFEEAKAFTHNIKGVSANLGGVQLQKKCAEFEGYLMANDKVAIEGFLPVLLETFDAFTAALESHEAG</sequence>
<dbReference type="InterPro" id="IPR011006">
    <property type="entry name" value="CheY-like_superfamily"/>
</dbReference>
<dbReference type="Pfam" id="PF00512">
    <property type="entry name" value="HisKA"/>
    <property type="match status" value="1"/>
</dbReference>
<evidence type="ECO:0000256" key="6">
    <source>
        <dbReference type="ARBA" id="ARBA00022679"/>
    </source>
</evidence>
<dbReference type="InterPro" id="IPR004358">
    <property type="entry name" value="Sig_transdc_His_kin-like_C"/>
</dbReference>
<dbReference type="PROSITE" id="PS50839">
    <property type="entry name" value="CHASE"/>
    <property type="match status" value="1"/>
</dbReference>
<keyword evidence="10" id="KW-0067">ATP-binding</keyword>
<dbReference type="GO" id="GO:0005524">
    <property type="term" value="F:ATP binding"/>
    <property type="evidence" value="ECO:0007669"/>
    <property type="project" value="UniProtKB-KW"/>
</dbReference>
<evidence type="ECO:0000259" key="21">
    <source>
        <dbReference type="PROSITE" id="PS50110"/>
    </source>
</evidence>
<reference evidence="26 27" key="1">
    <citation type="journal article" date="2022" name="IScience">
        <title>An ultrasensitive nanofiber-based assay for enzymatic hydrolysis and deep-sea microbial degradation of cellulose.</title>
        <authorList>
            <person name="Tsudome M."/>
            <person name="Tachioka M."/>
            <person name="Miyazaki M."/>
            <person name="Uchimura K."/>
            <person name="Tsuda M."/>
            <person name="Takaki Y."/>
            <person name="Deguchi S."/>
        </authorList>
    </citation>
    <scope>NUCLEOTIDE SEQUENCE [LARGE SCALE GENOMIC DNA]</scope>
    <source>
        <strain evidence="26 27">GE09</strain>
    </source>
</reference>
<dbReference type="InterPro" id="IPR005467">
    <property type="entry name" value="His_kinase_dom"/>
</dbReference>
<keyword evidence="12" id="KW-0902">Two-component regulatory system</keyword>
<dbReference type="CDD" id="cd17546">
    <property type="entry name" value="REC_hyHK_CKI1_RcsC-like"/>
    <property type="match status" value="1"/>
</dbReference>
<feature type="modified residue" description="4-aspartylphosphate" evidence="17">
    <location>
        <position position="943"/>
    </location>
</feature>
<dbReference type="InterPro" id="IPR003594">
    <property type="entry name" value="HATPase_dom"/>
</dbReference>
<evidence type="ECO:0000259" key="24">
    <source>
        <dbReference type="PROSITE" id="PS50839"/>
    </source>
</evidence>
<dbReference type="KEGG" id="marq:MARGE09_P1980"/>
<organism evidence="26 27">
    <name type="scientific">Marinagarivorans cellulosilyticus</name>
    <dbReference type="NCBI Taxonomy" id="2721545"/>
    <lineage>
        <taxon>Bacteria</taxon>
        <taxon>Pseudomonadati</taxon>
        <taxon>Pseudomonadota</taxon>
        <taxon>Gammaproteobacteria</taxon>
        <taxon>Cellvibrionales</taxon>
        <taxon>Cellvibrionaceae</taxon>
        <taxon>Marinagarivorans</taxon>
    </lineage>
</organism>
<feature type="region of interest" description="Disordered" evidence="18">
    <location>
        <begin position="1022"/>
        <end position="1068"/>
    </location>
</feature>
<keyword evidence="8" id="KW-0547">Nucleotide-binding</keyword>
<evidence type="ECO:0000259" key="25">
    <source>
        <dbReference type="PROSITE" id="PS50894"/>
    </source>
</evidence>
<dbReference type="Pfam" id="PF08447">
    <property type="entry name" value="PAS_3"/>
    <property type="match status" value="1"/>
</dbReference>
<dbReference type="Gene3D" id="3.30.450.350">
    <property type="entry name" value="CHASE domain"/>
    <property type="match status" value="1"/>
</dbReference>
<accession>A0AAN1WHM4</accession>
<evidence type="ECO:0000256" key="19">
    <source>
        <dbReference type="SAM" id="Phobius"/>
    </source>
</evidence>
<dbReference type="Gene3D" id="3.40.50.2300">
    <property type="match status" value="2"/>
</dbReference>
<protein>
    <recommendedName>
        <fullName evidence="15">Sensory/regulatory protein RpfC</fullName>
        <ecNumber evidence="3">2.7.13.3</ecNumber>
    </recommendedName>
</protein>
<dbReference type="SMART" id="SM00091">
    <property type="entry name" value="PAS"/>
    <property type="match status" value="1"/>
</dbReference>
<feature type="domain" description="Histidine kinase" evidence="20">
    <location>
        <begin position="504"/>
        <end position="724"/>
    </location>
</feature>
<evidence type="ECO:0000256" key="12">
    <source>
        <dbReference type="ARBA" id="ARBA00023012"/>
    </source>
</evidence>
<feature type="domain" description="Response regulatory" evidence="21">
    <location>
        <begin position="889"/>
        <end position="1013"/>
    </location>
</feature>
<dbReference type="Proteomes" id="UP001320119">
    <property type="component" value="Chromosome"/>
</dbReference>
<dbReference type="Gene3D" id="1.20.120.160">
    <property type="entry name" value="HPT domain"/>
    <property type="match status" value="1"/>
</dbReference>
<dbReference type="FunFam" id="1.10.287.130:FF:000002">
    <property type="entry name" value="Two-component osmosensing histidine kinase"/>
    <property type="match status" value="1"/>
</dbReference>
<dbReference type="SMART" id="SM00388">
    <property type="entry name" value="HisKA"/>
    <property type="match status" value="1"/>
</dbReference>
<evidence type="ECO:0000256" key="8">
    <source>
        <dbReference type="ARBA" id="ARBA00022741"/>
    </source>
</evidence>
<dbReference type="SUPFAM" id="SSF52172">
    <property type="entry name" value="CheY-like"/>
    <property type="match status" value="2"/>
</dbReference>
<feature type="compositionally biased region" description="Low complexity" evidence="18">
    <location>
        <begin position="1022"/>
        <end position="1042"/>
    </location>
</feature>
<feature type="domain" description="PAS" evidence="22">
    <location>
        <begin position="342"/>
        <end position="415"/>
    </location>
</feature>
<evidence type="ECO:0000256" key="7">
    <source>
        <dbReference type="ARBA" id="ARBA00022692"/>
    </source>
</evidence>
<evidence type="ECO:0000259" key="22">
    <source>
        <dbReference type="PROSITE" id="PS50112"/>
    </source>
</evidence>
<dbReference type="PROSITE" id="PS50110">
    <property type="entry name" value="RESPONSE_REGULATORY"/>
    <property type="match status" value="2"/>
</dbReference>
<dbReference type="SUPFAM" id="SSF55874">
    <property type="entry name" value="ATPase domain of HSP90 chaperone/DNA topoisomerase II/histidine kinase"/>
    <property type="match status" value="1"/>
</dbReference>
<dbReference type="InterPro" id="IPR006189">
    <property type="entry name" value="CHASE_dom"/>
</dbReference>
<gene>
    <name evidence="26" type="ORF">MARGE09_P1980</name>
</gene>
<evidence type="ECO:0000256" key="18">
    <source>
        <dbReference type="SAM" id="MobiDB-lite"/>
    </source>
</evidence>
<feature type="modified residue" description="Phosphohistidine" evidence="16">
    <location>
        <position position="1120"/>
    </location>
</feature>
<dbReference type="InterPro" id="IPR035965">
    <property type="entry name" value="PAS-like_dom_sf"/>
</dbReference>
<dbReference type="NCBIfam" id="TIGR00229">
    <property type="entry name" value="sensory_box"/>
    <property type="match status" value="1"/>
</dbReference>
<dbReference type="AlphaFoldDB" id="A0AAN1WHM4"/>
<keyword evidence="5 17" id="KW-0597">Phosphoprotein</keyword>
<evidence type="ECO:0000256" key="10">
    <source>
        <dbReference type="ARBA" id="ARBA00022840"/>
    </source>
</evidence>
<evidence type="ECO:0000313" key="26">
    <source>
        <dbReference type="EMBL" id="BCD97779.1"/>
    </source>
</evidence>
<dbReference type="InterPro" id="IPR042240">
    <property type="entry name" value="CHASE_sf"/>
</dbReference>
<dbReference type="InterPro" id="IPR013655">
    <property type="entry name" value="PAS_fold_3"/>
</dbReference>
<proteinExistence type="predicted"/>
<evidence type="ECO:0000256" key="3">
    <source>
        <dbReference type="ARBA" id="ARBA00012438"/>
    </source>
</evidence>
<dbReference type="Pfam" id="PF01627">
    <property type="entry name" value="Hpt"/>
    <property type="match status" value="1"/>
</dbReference>
<name>A0AAN1WHM4_9GAMM</name>
<keyword evidence="9" id="KW-0418">Kinase</keyword>
<dbReference type="SUPFAM" id="SSF47384">
    <property type="entry name" value="Homodimeric domain of signal transducing histidine kinase"/>
    <property type="match status" value="1"/>
</dbReference>
<dbReference type="InterPro" id="IPR036097">
    <property type="entry name" value="HisK_dim/P_sf"/>
</dbReference>
<dbReference type="PROSITE" id="PS50113">
    <property type="entry name" value="PAC"/>
    <property type="match status" value="1"/>
</dbReference>
<dbReference type="SMART" id="SM00086">
    <property type="entry name" value="PAC"/>
    <property type="match status" value="1"/>
</dbReference>
<dbReference type="PROSITE" id="PS50109">
    <property type="entry name" value="HIS_KIN"/>
    <property type="match status" value="1"/>
</dbReference>
<evidence type="ECO:0000256" key="15">
    <source>
        <dbReference type="ARBA" id="ARBA00068150"/>
    </source>
</evidence>
<dbReference type="InterPro" id="IPR036890">
    <property type="entry name" value="HATPase_C_sf"/>
</dbReference>
<dbReference type="SMART" id="SM01079">
    <property type="entry name" value="CHASE"/>
    <property type="match status" value="1"/>
</dbReference>
<evidence type="ECO:0000256" key="5">
    <source>
        <dbReference type="ARBA" id="ARBA00022553"/>
    </source>
</evidence>
<dbReference type="EC" id="2.7.13.3" evidence="3"/>
<dbReference type="PANTHER" id="PTHR45339:SF1">
    <property type="entry name" value="HYBRID SIGNAL TRANSDUCTION HISTIDINE KINASE J"/>
    <property type="match status" value="1"/>
</dbReference>